<dbReference type="EMBL" id="MOBP01000001">
    <property type="protein sequence ID" value="RON58737.1"/>
    <property type="molecule type" value="Genomic_DNA"/>
</dbReference>
<dbReference type="AlphaFoldDB" id="A0A423KSS7"/>
<name>A0A423KSS7_9PSED</name>
<gene>
    <name evidence="1" type="ORF">BK665_02040</name>
</gene>
<dbReference type="RefSeq" id="WP_123402641.1">
    <property type="nucleotide sequence ID" value="NZ_MOBP01000001.1"/>
</dbReference>
<sequence length="328" mass="37402">MNLEWINDGIEDFIGFYDEKGFWVEEWIDFDDQVERKKLRGIIPEPVIWHHAEKFAAAVCIDGMMLLRMTELAKTRPPMSDPDQINQAVQWWDEHMDYANVMQLFIESESIKCLDSGEISFSAVSIANTCRVGFRGGIPVRKSHSNNISLMAARCTSLVMDGARVAHHDIGTWSNFTKVKKATISTALQQFETAVDDPVLIKRLAFIARAKSAYQNHDFRGSFTMLWFVIESVAKELWLLKAKGKNTKKPTMYEILIDLEKDSIISSAQYGAIDDLRDRVRNVLMHQPVTAICLPDDCFKAADSAMQLLRNKVTTPDITLKWNFGVQF</sequence>
<dbReference type="OrthoDB" id="9998106at2"/>
<proteinExistence type="predicted"/>
<organism evidence="1 2">
    <name type="scientific">Pseudomonas frederiksbergensis</name>
    <dbReference type="NCBI Taxonomy" id="104087"/>
    <lineage>
        <taxon>Bacteria</taxon>
        <taxon>Pseudomonadati</taxon>
        <taxon>Pseudomonadota</taxon>
        <taxon>Gammaproteobacteria</taxon>
        <taxon>Pseudomonadales</taxon>
        <taxon>Pseudomonadaceae</taxon>
        <taxon>Pseudomonas</taxon>
    </lineage>
</organism>
<reference evidence="1 2" key="1">
    <citation type="submission" date="2016-10" db="EMBL/GenBank/DDBJ databases">
        <title>Comparative genome analysis of multiple Pseudomonas spp. focuses on biocontrol and plant growth promoting traits.</title>
        <authorList>
            <person name="Tao X.-Y."/>
            <person name="Taylor C.G."/>
        </authorList>
    </citation>
    <scope>NUCLEOTIDE SEQUENCE [LARGE SCALE GENOMIC DNA]</scope>
    <source>
        <strain evidence="1 2">39A2</strain>
    </source>
</reference>
<evidence type="ECO:0008006" key="3">
    <source>
        <dbReference type="Google" id="ProtNLM"/>
    </source>
</evidence>
<comment type="caution">
    <text evidence="1">The sequence shown here is derived from an EMBL/GenBank/DDBJ whole genome shotgun (WGS) entry which is preliminary data.</text>
</comment>
<accession>A0A423KSS7</accession>
<evidence type="ECO:0000313" key="2">
    <source>
        <dbReference type="Proteomes" id="UP000283627"/>
    </source>
</evidence>
<protein>
    <recommendedName>
        <fullName evidence="3">Apea-like HEPN domain-containing protein</fullName>
    </recommendedName>
</protein>
<evidence type="ECO:0000313" key="1">
    <source>
        <dbReference type="EMBL" id="RON58737.1"/>
    </source>
</evidence>
<dbReference type="Proteomes" id="UP000283627">
    <property type="component" value="Unassembled WGS sequence"/>
</dbReference>